<dbReference type="Proteomes" id="UP001149074">
    <property type="component" value="Unassembled WGS sequence"/>
</dbReference>
<accession>A0A9W9FM57</accession>
<reference evidence="2" key="2">
    <citation type="journal article" date="2023" name="IMA Fungus">
        <title>Comparative genomic study of the Penicillium genus elucidates a diverse pangenome and 15 lateral gene transfer events.</title>
        <authorList>
            <person name="Petersen C."/>
            <person name="Sorensen T."/>
            <person name="Nielsen M.R."/>
            <person name="Sondergaard T.E."/>
            <person name="Sorensen J.L."/>
            <person name="Fitzpatrick D.A."/>
            <person name="Frisvad J.C."/>
            <person name="Nielsen K.L."/>
        </authorList>
    </citation>
    <scope>NUCLEOTIDE SEQUENCE</scope>
    <source>
        <strain evidence="2">IBT 30761</strain>
    </source>
</reference>
<dbReference type="RefSeq" id="XP_056476125.1">
    <property type="nucleotide sequence ID" value="XM_056615768.1"/>
</dbReference>
<organism evidence="2 3">
    <name type="scientific">Penicillium argentinense</name>
    <dbReference type="NCBI Taxonomy" id="1131581"/>
    <lineage>
        <taxon>Eukaryota</taxon>
        <taxon>Fungi</taxon>
        <taxon>Dikarya</taxon>
        <taxon>Ascomycota</taxon>
        <taxon>Pezizomycotina</taxon>
        <taxon>Eurotiomycetes</taxon>
        <taxon>Eurotiomycetidae</taxon>
        <taxon>Eurotiales</taxon>
        <taxon>Aspergillaceae</taxon>
        <taxon>Penicillium</taxon>
    </lineage>
</organism>
<dbReference type="EMBL" id="JAPQKI010000004">
    <property type="protein sequence ID" value="KAJ5102745.1"/>
    <property type="molecule type" value="Genomic_DNA"/>
</dbReference>
<feature type="region of interest" description="Disordered" evidence="1">
    <location>
        <begin position="13"/>
        <end position="65"/>
    </location>
</feature>
<evidence type="ECO:0000313" key="2">
    <source>
        <dbReference type="EMBL" id="KAJ5102745.1"/>
    </source>
</evidence>
<protein>
    <submittedName>
        <fullName evidence="2">Uncharacterized protein</fullName>
    </submittedName>
</protein>
<keyword evidence="3" id="KW-1185">Reference proteome</keyword>
<gene>
    <name evidence="2" type="ORF">N7532_003274</name>
</gene>
<evidence type="ECO:0000313" key="3">
    <source>
        <dbReference type="Proteomes" id="UP001149074"/>
    </source>
</evidence>
<proteinExistence type="predicted"/>
<evidence type="ECO:0000256" key="1">
    <source>
        <dbReference type="SAM" id="MobiDB-lite"/>
    </source>
</evidence>
<name>A0A9W9FM57_9EURO</name>
<comment type="caution">
    <text evidence="2">The sequence shown here is derived from an EMBL/GenBank/DDBJ whole genome shotgun (WGS) entry which is preliminary data.</text>
</comment>
<sequence>MDRSIPSRVVCLLESASDSRRTKPGTDDSGRSDSPSELRYGELPSTGGGTYVLGASREPARMPTPAPREAYEYDAVGEVLLFAAPHLLL</sequence>
<dbReference type="GeneID" id="81354747"/>
<dbReference type="AlphaFoldDB" id="A0A9W9FM57"/>
<reference evidence="2" key="1">
    <citation type="submission" date="2022-11" db="EMBL/GenBank/DDBJ databases">
        <authorList>
            <person name="Petersen C."/>
        </authorList>
    </citation>
    <scope>NUCLEOTIDE SEQUENCE</scope>
    <source>
        <strain evidence="2">IBT 30761</strain>
    </source>
</reference>
<feature type="compositionally biased region" description="Basic and acidic residues" evidence="1">
    <location>
        <begin position="17"/>
        <end position="40"/>
    </location>
</feature>